<dbReference type="OrthoDB" id="3854979at2"/>
<organism evidence="3 4">
    <name type="scientific">Nakamurella panacisegetis</name>
    <dbReference type="NCBI Taxonomy" id="1090615"/>
    <lineage>
        <taxon>Bacteria</taxon>
        <taxon>Bacillati</taxon>
        <taxon>Actinomycetota</taxon>
        <taxon>Actinomycetes</taxon>
        <taxon>Nakamurellales</taxon>
        <taxon>Nakamurellaceae</taxon>
        <taxon>Nakamurella</taxon>
    </lineage>
</organism>
<reference evidence="3 4" key="1">
    <citation type="submission" date="2016-10" db="EMBL/GenBank/DDBJ databases">
        <authorList>
            <person name="de Groot N.N."/>
        </authorList>
    </citation>
    <scope>NUCLEOTIDE SEQUENCE [LARGE SCALE GENOMIC DNA]</scope>
    <source>
        <strain evidence="4">P4-7,KCTC 19426,CECT 7604</strain>
    </source>
</reference>
<name>A0A1H0J7W4_9ACTN</name>
<feature type="transmembrane region" description="Helical" evidence="2">
    <location>
        <begin position="57"/>
        <end position="76"/>
    </location>
</feature>
<keyword evidence="4" id="KW-1185">Reference proteome</keyword>
<dbReference type="RefSeq" id="WP_157695162.1">
    <property type="nucleotide sequence ID" value="NZ_LT629710.1"/>
</dbReference>
<evidence type="ECO:0000256" key="1">
    <source>
        <dbReference type="SAM" id="MobiDB-lite"/>
    </source>
</evidence>
<proteinExistence type="predicted"/>
<dbReference type="EMBL" id="LT629710">
    <property type="protein sequence ID" value="SDO39754.1"/>
    <property type="molecule type" value="Genomic_DNA"/>
</dbReference>
<gene>
    <name evidence="3" type="ORF">SAMN04515671_0811</name>
</gene>
<keyword evidence="2" id="KW-0472">Membrane</keyword>
<accession>A0A1H0J7W4</accession>
<dbReference type="AlphaFoldDB" id="A0A1H0J7W4"/>
<keyword evidence="2" id="KW-0812">Transmembrane</keyword>
<keyword evidence="2" id="KW-1133">Transmembrane helix</keyword>
<dbReference type="STRING" id="1090615.SAMN04515671_0811"/>
<evidence type="ECO:0000313" key="4">
    <source>
        <dbReference type="Proteomes" id="UP000198741"/>
    </source>
</evidence>
<feature type="region of interest" description="Disordered" evidence="1">
    <location>
        <begin position="1"/>
        <end position="20"/>
    </location>
</feature>
<sequence>MAEPDAPPRWHAMPIGPGGLPAADVRPSGPGAPWAATAPVFGLTPEPLERAPVNRTLLVVGLIVVALGLVVALGVWMNNARPLGSVGSSSVAVGDCLSSSGQRLSGVVSCTDPAADFSVVGRHGGSSDASDCSATPSDVVVVGTGPTVLCLDYVATVGQCLFAGDHSTGVGKVSCASTETGVLKVTAILRNTIDPSDCPSGTQASLVHRYSSQVLCLAAK</sequence>
<evidence type="ECO:0000313" key="3">
    <source>
        <dbReference type="EMBL" id="SDO39754.1"/>
    </source>
</evidence>
<protein>
    <submittedName>
        <fullName evidence="3">Uncharacterized protein</fullName>
    </submittedName>
</protein>
<evidence type="ECO:0000256" key="2">
    <source>
        <dbReference type="SAM" id="Phobius"/>
    </source>
</evidence>
<dbReference type="Proteomes" id="UP000198741">
    <property type="component" value="Chromosome I"/>
</dbReference>